<feature type="compositionally biased region" description="Basic and acidic residues" evidence="1">
    <location>
        <begin position="486"/>
        <end position="517"/>
    </location>
</feature>
<evidence type="ECO:0000256" key="3">
    <source>
        <dbReference type="SAM" id="SignalP"/>
    </source>
</evidence>
<evidence type="ECO:0000313" key="5">
    <source>
        <dbReference type="EMBL" id="MCC2164674.1"/>
    </source>
</evidence>
<sequence>MSRKVKHAVLRILAVMMLAVAIPFQSFAANAKIAFTDPSTEVGSEFTVTMKFTSTSGDVLGDTRVYLTYDSSMIEYVQGSSAQASGGEGTLIVSSTMDGKTEVSTPLKFKALKEGVATIKVVTDNSEAYDSDGQMLTMDKIGSSKVTIGPATSTAVQSDDASLKSLQISPGTLDPAFSPDVENYTASVGLDIDKLTVSAQPANDNAVVSVEGGDELKDGENTVVCKITAEDGTTVRSYTITVTREKGGQSEPNATTVPAEELDVLAELESSRNAIKIGITDLPAGMNAPAGLKESNVTIGDTKVKGWIPQTDGNPEYCVFYAVNSDTNEQGFYRYDLSEKTIQRYFEGNDSSAIEKDPRYQGIVEELNKIKREFNIARYFAIGTGAGCVVLLIMLFGAYASVSRYRSSKKNGKKKSNSGNANSGRSQGGQTPKCAEKAPERRENKTINYVIDDRRDRDYEDDLPEPMDQDDQDPDDNNDYLPEEDLSVKSEPVEDVERSLKAQLAREAEKATREALRESAPTEAPLKTEDEDDFELFDLEDDNKR</sequence>
<dbReference type="Pfam" id="PF12733">
    <property type="entry name" value="Cadherin-like"/>
    <property type="match status" value="1"/>
</dbReference>
<gene>
    <name evidence="5" type="ORF">LKD32_07235</name>
</gene>
<evidence type="ECO:0000313" key="6">
    <source>
        <dbReference type="Proteomes" id="UP001198962"/>
    </source>
</evidence>
<name>A0AAE3DJW6_9FIRM</name>
<feature type="domain" description="Cadherin-like beta-sandwich-like" evidence="4">
    <location>
        <begin position="163"/>
        <end position="245"/>
    </location>
</feature>
<proteinExistence type="predicted"/>
<evidence type="ECO:0000259" key="4">
    <source>
        <dbReference type="Pfam" id="PF12733"/>
    </source>
</evidence>
<feature type="compositionally biased region" description="Basic and acidic residues" evidence="1">
    <location>
        <begin position="434"/>
        <end position="458"/>
    </location>
</feature>
<comment type="caution">
    <text evidence="5">The sequence shown here is derived from an EMBL/GenBank/DDBJ whole genome shotgun (WGS) entry which is preliminary data.</text>
</comment>
<keyword evidence="6" id="KW-1185">Reference proteome</keyword>
<dbReference type="EMBL" id="JAJEPU010000017">
    <property type="protein sequence ID" value="MCC2164674.1"/>
    <property type="molecule type" value="Genomic_DNA"/>
</dbReference>
<dbReference type="InterPro" id="IPR008965">
    <property type="entry name" value="CBM2/CBM3_carb-bd_dom_sf"/>
</dbReference>
<feature type="transmembrane region" description="Helical" evidence="2">
    <location>
        <begin position="379"/>
        <end position="400"/>
    </location>
</feature>
<keyword evidence="2" id="KW-0812">Transmembrane</keyword>
<feature type="compositionally biased region" description="Basic residues" evidence="1">
    <location>
        <begin position="407"/>
        <end position="416"/>
    </location>
</feature>
<keyword evidence="2" id="KW-1133">Transmembrane helix</keyword>
<feature type="chain" id="PRO_5042107788" evidence="3">
    <location>
        <begin position="29"/>
        <end position="545"/>
    </location>
</feature>
<accession>A0AAE3DJW6</accession>
<protein>
    <submittedName>
        <fullName evidence="5">Cadherin-like beta sandwich domain-containing protein</fullName>
    </submittedName>
</protein>
<feature type="signal peptide" evidence="3">
    <location>
        <begin position="1"/>
        <end position="28"/>
    </location>
</feature>
<dbReference type="Proteomes" id="UP001198962">
    <property type="component" value="Unassembled WGS sequence"/>
</dbReference>
<evidence type="ECO:0000256" key="2">
    <source>
        <dbReference type="SAM" id="Phobius"/>
    </source>
</evidence>
<dbReference type="GO" id="GO:0030246">
    <property type="term" value="F:carbohydrate binding"/>
    <property type="evidence" value="ECO:0007669"/>
    <property type="project" value="InterPro"/>
</dbReference>
<dbReference type="RefSeq" id="WP_308451242.1">
    <property type="nucleotide sequence ID" value="NZ_JAJEPU010000017.1"/>
</dbReference>
<feature type="region of interest" description="Disordered" evidence="1">
    <location>
        <begin position="407"/>
        <end position="545"/>
    </location>
</feature>
<keyword evidence="3" id="KW-0732">Signal</keyword>
<organism evidence="5 6">
    <name type="scientific">Brotaphodocola catenula</name>
    <dbReference type="NCBI Taxonomy" id="2885361"/>
    <lineage>
        <taxon>Bacteria</taxon>
        <taxon>Bacillati</taxon>
        <taxon>Bacillota</taxon>
        <taxon>Clostridia</taxon>
        <taxon>Lachnospirales</taxon>
        <taxon>Lachnospiraceae</taxon>
        <taxon>Brotaphodocola</taxon>
    </lineage>
</organism>
<feature type="compositionally biased region" description="Acidic residues" evidence="1">
    <location>
        <begin position="459"/>
        <end position="485"/>
    </location>
</feature>
<dbReference type="SUPFAM" id="SSF49384">
    <property type="entry name" value="Carbohydrate-binding domain"/>
    <property type="match status" value="1"/>
</dbReference>
<feature type="compositionally biased region" description="Acidic residues" evidence="1">
    <location>
        <begin position="529"/>
        <end position="545"/>
    </location>
</feature>
<keyword evidence="2" id="KW-0472">Membrane</keyword>
<reference evidence="5" key="1">
    <citation type="submission" date="2021-10" db="EMBL/GenBank/DDBJ databases">
        <title>Anaerobic single-cell dispensing facilitates the cultivation of human gut bacteria.</title>
        <authorList>
            <person name="Afrizal A."/>
        </authorList>
    </citation>
    <scope>NUCLEOTIDE SEQUENCE</scope>
    <source>
        <strain evidence="5">CLA-AA-H274</strain>
    </source>
</reference>
<feature type="compositionally biased region" description="Low complexity" evidence="1">
    <location>
        <begin position="417"/>
        <end position="429"/>
    </location>
</feature>
<dbReference type="CDD" id="cd08547">
    <property type="entry name" value="Type_II_cohesin"/>
    <property type="match status" value="1"/>
</dbReference>
<dbReference type="InterPro" id="IPR025883">
    <property type="entry name" value="Cadherin-like_domain"/>
</dbReference>
<dbReference type="AlphaFoldDB" id="A0AAE3DJW6"/>
<evidence type="ECO:0000256" key="1">
    <source>
        <dbReference type="SAM" id="MobiDB-lite"/>
    </source>
</evidence>